<gene>
    <name evidence="2" type="ORF">ACFQVC_34135</name>
</gene>
<name>A0ABW2JSS2_9ACTN</name>
<proteinExistence type="predicted"/>
<organism evidence="2 3">
    <name type="scientific">Streptomyces monticola</name>
    <dbReference type="NCBI Taxonomy" id="2666263"/>
    <lineage>
        <taxon>Bacteria</taxon>
        <taxon>Bacillati</taxon>
        <taxon>Actinomycetota</taxon>
        <taxon>Actinomycetes</taxon>
        <taxon>Kitasatosporales</taxon>
        <taxon>Streptomycetaceae</taxon>
        <taxon>Streptomyces</taxon>
    </lineage>
</organism>
<keyword evidence="3" id="KW-1185">Reference proteome</keyword>
<reference evidence="3" key="1">
    <citation type="journal article" date="2019" name="Int. J. Syst. Evol. Microbiol.">
        <title>The Global Catalogue of Microorganisms (GCM) 10K type strain sequencing project: providing services to taxonomists for standard genome sequencing and annotation.</title>
        <authorList>
            <consortium name="The Broad Institute Genomics Platform"/>
            <consortium name="The Broad Institute Genome Sequencing Center for Infectious Disease"/>
            <person name="Wu L."/>
            <person name="Ma J."/>
        </authorList>
    </citation>
    <scope>NUCLEOTIDE SEQUENCE [LARGE SCALE GENOMIC DNA]</scope>
    <source>
        <strain evidence="3">SYNS20</strain>
    </source>
</reference>
<evidence type="ECO:0000313" key="2">
    <source>
        <dbReference type="EMBL" id="MFC7309236.1"/>
    </source>
</evidence>
<dbReference type="Proteomes" id="UP001596523">
    <property type="component" value="Unassembled WGS sequence"/>
</dbReference>
<protein>
    <submittedName>
        <fullName evidence="2">Uncharacterized protein</fullName>
    </submittedName>
</protein>
<evidence type="ECO:0000256" key="1">
    <source>
        <dbReference type="SAM" id="MobiDB-lite"/>
    </source>
</evidence>
<sequence length="45" mass="4835">MGLPVGRLSFDPAGPGLARRVAAPRVASRRRASPVVVPQLPRHHK</sequence>
<dbReference type="RefSeq" id="WP_381837971.1">
    <property type="nucleotide sequence ID" value="NZ_JBHTCF010000020.1"/>
</dbReference>
<evidence type="ECO:0000313" key="3">
    <source>
        <dbReference type="Proteomes" id="UP001596523"/>
    </source>
</evidence>
<dbReference type="EMBL" id="JBHTCF010000020">
    <property type="protein sequence ID" value="MFC7309236.1"/>
    <property type="molecule type" value="Genomic_DNA"/>
</dbReference>
<comment type="caution">
    <text evidence="2">The sequence shown here is derived from an EMBL/GenBank/DDBJ whole genome shotgun (WGS) entry which is preliminary data.</text>
</comment>
<accession>A0ABW2JSS2</accession>
<feature type="region of interest" description="Disordered" evidence="1">
    <location>
        <begin position="21"/>
        <end position="45"/>
    </location>
</feature>